<reference evidence="2" key="1">
    <citation type="journal article" date="2022" name="G3 (Bethesda)">
        <title>High quality genome of the basidiomycete yeast Dioszegia hungarica PDD-24b-2 isolated from cloud water.</title>
        <authorList>
            <person name="Jarrige D."/>
            <person name="Haridas S."/>
            <person name="Bleykasten-Grosshans C."/>
            <person name="Joly M."/>
            <person name="Nadalig T."/>
            <person name="Sancelme M."/>
            <person name="Vuilleumier S."/>
            <person name="Grigoriev I.V."/>
            <person name="Amato P."/>
            <person name="Bringel F."/>
        </authorList>
    </citation>
    <scope>NUCLEOTIDE SEQUENCE</scope>
    <source>
        <strain evidence="2">PDD-24b-2</strain>
    </source>
</reference>
<dbReference type="Proteomes" id="UP001164286">
    <property type="component" value="Unassembled WGS sequence"/>
</dbReference>
<gene>
    <name evidence="2" type="ORF">MKK02DRAFT_32300</name>
</gene>
<evidence type="ECO:0000313" key="2">
    <source>
        <dbReference type="EMBL" id="KAI9637462.1"/>
    </source>
</evidence>
<evidence type="ECO:0000256" key="1">
    <source>
        <dbReference type="SAM" id="MobiDB-lite"/>
    </source>
</evidence>
<dbReference type="AlphaFoldDB" id="A0AA38HCH3"/>
<accession>A0AA38HCH3</accession>
<keyword evidence="3" id="KW-1185">Reference proteome</keyword>
<feature type="region of interest" description="Disordered" evidence="1">
    <location>
        <begin position="333"/>
        <end position="363"/>
    </location>
</feature>
<dbReference type="GeneID" id="77727685"/>
<evidence type="ECO:0000313" key="3">
    <source>
        <dbReference type="Proteomes" id="UP001164286"/>
    </source>
</evidence>
<dbReference type="EMBL" id="JAKWFO010000004">
    <property type="protein sequence ID" value="KAI9637462.1"/>
    <property type="molecule type" value="Genomic_DNA"/>
</dbReference>
<proteinExistence type="predicted"/>
<comment type="caution">
    <text evidence="2">The sequence shown here is derived from an EMBL/GenBank/DDBJ whole genome shotgun (WGS) entry which is preliminary data.</text>
</comment>
<protein>
    <submittedName>
        <fullName evidence="2">Uncharacterized protein</fullName>
    </submittedName>
</protein>
<dbReference type="RefSeq" id="XP_052947239.1">
    <property type="nucleotide sequence ID" value="XM_053088480.1"/>
</dbReference>
<name>A0AA38HCH3_9TREE</name>
<sequence>MSFDQLPSEVWALIVPNLIKPLPKPLSGLTQEEAFIYTDEKGHDPKDELLPLLGAPGTVGRGDIRAHDLAVLMRTSVIIELTAFQAFNAYAAPSLYDRVITDDLLGFLSHLDRPAAHPHVKSKRELLELTHYLHVEYPRLGEPISYPELLQGGIPMSWFGFDVLPSFKFPWASLQAWTNLDRLLPRLRALPSPKILPNLKHVALGAIFGAQDKLWQSNARIVDEVGMIGHRIAECAELIEGIIHASSASHICFRAGAGPLSLLPSADWRAETSDRRLPFPLVNVHFDLATTTMPAVRGHPVRWLLESKGADKLDPKDEMRDVCKESGRLLGDIKKRREKAQSPQTGYDVEIYASSDRARPTPPFRTLGLLRSLSN</sequence>
<organism evidence="2 3">
    <name type="scientific">Dioszegia hungarica</name>
    <dbReference type="NCBI Taxonomy" id="4972"/>
    <lineage>
        <taxon>Eukaryota</taxon>
        <taxon>Fungi</taxon>
        <taxon>Dikarya</taxon>
        <taxon>Basidiomycota</taxon>
        <taxon>Agaricomycotina</taxon>
        <taxon>Tremellomycetes</taxon>
        <taxon>Tremellales</taxon>
        <taxon>Bulleribasidiaceae</taxon>
        <taxon>Dioszegia</taxon>
    </lineage>
</organism>